<comment type="subcellular location">
    <subcellularLocation>
        <location evidence="1">Membrane</location>
        <topology evidence="1">Multi-pass membrane protein</topology>
    </subcellularLocation>
</comment>
<dbReference type="eggNOG" id="KOG3103">
    <property type="taxonomic scope" value="Eukaryota"/>
</dbReference>
<evidence type="ECO:0000256" key="5">
    <source>
        <dbReference type="ARBA" id="ARBA00023136"/>
    </source>
</evidence>
<evidence type="ECO:0000256" key="3">
    <source>
        <dbReference type="ARBA" id="ARBA00022692"/>
    </source>
</evidence>
<sequence>MSQPGVDPSQAASEPWFHPNFEMLEMPPGGEAPAGHFGVGVPGMPAGPAMGSIGSASSGSLPTAHAPAGHAYSFPTNIGGRVSTSGQNPGAMFSGDAIGGQLPGSGPITISYSAAFGTGGFEGEPPLLEELGINFGRIKSKSLHVLNPSKQLSSLRGSAEVAADADEDGDDLAGPLLFCLLLGAFLLFSGKVHFSYIYGVAVVGCLGLCMLFNLMGTISVSVSKTASILGYGLLPMVGLSFITALVTLQGGVSLFLALLTVSWCTIAGSSLFVKAYGLREQLVLVFYPIFLFYASFALLTVL</sequence>
<dbReference type="GeneID" id="20526569"/>
<keyword evidence="5 6" id="KW-0472">Membrane</keyword>
<keyword evidence="8" id="KW-1185">Reference proteome</keyword>
<keyword evidence="4 6" id="KW-1133">Transmembrane helix</keyword>
<feature type="transmembrane region" description="Helical" evidence="6">
    <location>
        <begin position="282"/>
        <end position="301"/>
    </location>
</feature>
<organism evidence="7">
    <name type="scientific">Fonticula alba</name>
    <name type="common">Slime mold</name>
    <dbReference type="NCBI Taxonomy" id="691883"/>
    <lineage>
        <taxon>Eukaryota</taxon>
        <taxon>Rotosphaerida</taxon>
        <taxon>Fonticulaceae</taxon>
        <taxon>Fonticula</taxon>
    </lineage>
</organism>
<dbReference type="STRING" id="691883.A0A058ZBU3"/>
<evidence type="ECO:0008006" key="9">
    <source>
        <dbReference type="Google" id="ProtNLM"/>
    </source>
</evidence>
<dbReference type="AlphaFoldDB" id="A0A058ZBU3"/>
<dbReference type="GO" id="GO:0005802">
    <property type="term" value="C:trans-Golgi network"/>
    <property type="evidence" value="ECO:0007669"/>
    <property type="project" value="TreeGrafter"/>
</dbReference>
<name>A0A058ZBU3_FONAL</name>
<dbReference type="PANTHER" id="PTHR21236:SF2">
    <property type="entry name" value="PROTEIN YIPF"/>
    <property type="match status" value="1"/>
</dbReference>
<feature type="transmembrane region" description="Helical" evidence="6">
    <location>
        <begin position="228"/>
        <end position="248"/>
    </location>
</feature>
<dbReference type="GO" id="GO:0016020">
    <property type="term" value="C:membrane"/>
    <property type="evidence" value="ECO:0007669"/>
    <property type="project" value="UniProtKB-SubCell"/>
</dbReference>
<dbReference type="InterPro" id="IPR045231">
    <property type="entry name" value="Yip1/4-like"/>
</dbReference>
<dbReference type="RefSeq" id="XP_009494020.1">
    <property type="nucleotide sequence ID" value="XM_009495745.1"/>
</dbReference>
<dbReference type="OMA" id="LWCTISS"/>
<feature type="transmembrane region" description="Helical" evidence="6">
    <location>
        <begin position="196"/>
        <end position="216"/>
    </location>
</feature>
<evidence type="ECO:0000256" key="2">
    <source>
        <dbReference type="ARBA" id="ARBA00010596"/>
    </source>
</evidence>
<evidence type="ECO:0000256" key="1">
    <source>
        <dbReference type="ARBA" id="ARBA00004141"/>
    </source>
</evidence>
<dbReference type="PANTHER" id="PTHR21236">
    <property type="entry name" value="GOLGI MEMBRANE PROTEIN YIP1"/>
    <property type="match status" value="1"/>
</dbReference>
<evidence type="ECO:0000256" key="6">
    <source>
        <dbReference type="SAM" id="Phobius"/>
    </source>
</evidence>
<accession>A0A058ZBU3</accession>
<feature type="transmembrane region" description="Helical" evidence="6">
    <location>
        <begin position="254"/>
        <end position="273"/>
    </location>
</feature>
<keyword evidence="3 6" id="KW-0812">Transmembrane</keyword>
<evidence type="ECO:0000313" key="7">
    <source>
        <dbReference type="EMBL" id="KCV70897.1"/>
    </source>
</evidence>
<gene>
    <name evidence="7" type="ORF">H696_01844</name>
</gene>
<dbReference type="Proteomes" id="UP000030693">
    <property type="component" value="Unassembled WGS sequence"/>
</dbReference>
<protein>
    <recommendedName>
        <fullName evidence="9">Protein YIPF</fullName>
    </recommendedName>
</protein>
<dbReference type="GO" id="GO:0006888">
    <property type="term" value="P:endoplasmic reticulum to Golgi vesicle-mediated transport"/>
    <property type="evidence" value="ECO:0007669"/>
    <property type="project" value="InterPro"/>
</dbReference>
<comment type="similarity">
    <text evidence="2">Belongs to the YIP1 family.</text>
</comment>
<reference evidence="7" key="1">
    <citation type="submission" date="2013-04" db="EMBL/GenBank/DDBJ databases">
        <title>The Genome Sequence of Fonticula alba ATCC 38817.</title>
        <authorList>
            <consortium name="The Broad Institute Genomics Platform"/>
            <person name="Russ C."/>
            <person name="Cuomo C."/>
            <person name="Burger G."/>
            <person name="Gray M.W."/>
            <person name="Holland P.W.H."/>
            <person name="King N."/>
            <person name="Lang F.B.F."/>
            <person name="Roger A.J."/>
            <person name="Ruiz-Trillo I."/>
            <person name="Brown M."/>
            <person name="Walker B."/>
            <person name="Young S."/>
            <person name="Zeng Q."/>
            <person name="Gargeya S."/>
            <person name="Fitzgerald M."/>
            <person name="Haas B."/>
            <person name="Abouelleil A."/>
            <person name="Allen A.W."/>
            <person name="Alvarado L."/>
            <person name="Arachchi H.M."/>
            <person name="Berlin A.M."/>
            <person name="Chapman S.B."/>
            <person name="Gainer-Dewar J."/>
            <person name="Goldberg J."/>
            <person name="Griggs A."/>
            <person name="Gujja S."/>
            <person name="Hansen M."/>
            <person name="Howarth C."/>
            <person name="Imamovic A."/>
            <person name="Ireland A."/>
            <person name="Larimer J."/>
            <person name="McCowan C."/>
            <person name="Murphy C."/>
            <person name="Pearson M."/>
            <person name="Poon T.W."/>
            <person name="Priest M."/>
            <person name="Roberts A."/>
            <person name="Saif S."/>
            <person name="Shea T."/>
            <person name="Sisk P."/>
            <person name="Sykes S."/>
            <person name="Wortman J."/>
            <person name="Nusbaum C."/>
            <person name="Birren B."/>
        </authorList>
    </citation>
    <scope>NUCLEOTIDE SEQUENCE [LARGE SCALE GENOMIC DNA]</scope>
    <source>
        <strain evidence="7">ATCC 38817</strain>
    </source>
</reference>
<dbReference type="GO" id="GO:0048280">
    <property type="term" value="P:vesicle fusion with Golgi apparatus"/>
    <property type="evidence" value="ECO:0007669"/>
    <property type="project" value="TreeGrafter"/>
</dbReference>
<evidence type="ECO:0000313" key="8">
    <source>
        <dbReference type="Proteomes" id="UP000030693"/>
    </source>
</evidence>
<dbReference type="EMBL" id="KB932203">
    <property type="protein sequence ID" value="KCV70897.1"/>
    <property type="molecule type" value="Genomic_DNA"/>
</dbReference>
<proteinExistence type="inferred from homology"/>
<evidence type="ECO:0000256" key="4">
    <source>
        <dbReference type="ARBA" id="ARBA00022989"/>
    </source>
</evidence>
<dbReference type="OrthoDB" id="440385at2759"/>